<dbReference type="PANTHER" id="PTHR47148:SF1">
    <property type="entry name" value="CYTOCHROME C OXIDASE ASSEMBLY FACTOR 1 HOMOLOG"/>
    <property type="match status" value="1"/>
</dbReference>
<keyword evidence="1" id="KW-0812">Transmembrane</keyword>
<dbReference type="AlphaFoldDB" id="A0AAV6UT95"/>
<dbReference type="PANTHER" id="PTHR47148">
    <property type="entry name" value="CYTOCHROME C OXIDASE ASSEMBLY FACTOR 1 HOMOLOG"/>
    <property type="match status" value="1"/>
</dbReference>
<feature type="transmembrane region" description="Helical" evidence="1">
    <location>
        <begin position="12"/>
        <end position="30"/>
    </location>
</feature>
<dbReference type="GO" id="GO:0033617">
    <property type="term" value="P:mitochondrial respiratory chain complex IV assembly"/>
    <property type="evidence" value="ECO:0007669"/>
    <property type="project" value="TreeGrafter"/>
</dbReference>
<name>A0AAV6UT95_9ARAC</name>
<organism evidence="2 3">
    <name type="scientific">Oedothorax gibbosus</name>
    <dbReference type="NCBI Taxonomy" id="931172"/>
    <lineage>
        <taxon>Eukaryota</taxon>
        <taxon>Metazoa</taxon>
        <taxon>Ecdysozoa</taxon>
        <taxon>Arthropoda</taxon>
        <taxon>Chelicerata</taxon>
        <taxon>Arachnida</taxon>
        <taxon>Araneae</taxon>
        <taxon>Araneomorphae</taxon>
        <taxon>Entelegynae</taxon>
        <taxon>Araneoidea</taxon>
        <taxon>Linyphiidae</taxon>
        <taxon>Erigoninae</taxon>
        <taxon>Oedothorax</taxon>
    </lineage>
</organism>
<evidence type="ECO:0000313" key="2">
    <source>
        <dbReference type="EMBL" id="KAG8186815.1"/>
    </source>
</evidence>
<reference evidence="2 3" key="1">
    <citation type="journal article" date="2022" name="Nat. Ecol. Evol.">
        <title>A masculinizing supergene underlies an exaggerated male reproductive morph in a spider.</title>
        <authorList>
            <person name="Hendrickx F."/>
            <person name="De Corte Z."/>
            <person name="Sonet G."/>
            <person name="Van Belleghem S.M."/>
            <person name="Kostlbacher S."/>
            <person name="Vangestel C."/>
        </authorList>
    </citation>
    <scope>NUCLEOTIDE SEQUENCE [LARGE SCALE GENOMIC DNA]</scope>
    <source>
        <strain evidence="2">W744_W776</strain>
    </source>
</reference>
<accession>A0AAV6UT95</accession>
<evidence type="ECO:0000256" key="1">
    <source>
        <dbReference type="SAM" id="Phobius"/>
    </source>
</evidence>
<protein>
    <recommendedName>
        <fullName evidence="4">Cytochrome oxidase complex assembly protein 1</fullName>
    </recommendedName>
</protein>
<gene>
    <name evidence="2" type="ORF">JTE90_020493</name>
</gene>
<proteinExistence type="predicted"/>
<keyword evidence="1" id="KW-0472">Membrane</keyword>
<evidence type="ECO:0008006" key="4">
    <source>
        <dbReference type="Google" id="ProtNLM"/>
    </source>
</evidence>
<keyword evidence="3" id="KW-1185">Reference proteome</keyword>
<dbReference type="GO" id="GO:0032981">
    <property type="term" value="P:mitochondrial respiratory chain complex I assembly"/>
    <property type="evidence" value="ECO:0007669"/>
    <property type="project" value="TreeGrafter"/>
</dbReference>
<comment type="caution">
    <text evidence="2">The sequence shown here is derived from an EMBL/GenBank/DDBJ whole genome shotgun (WGS) entry which is preliminary data.</text>
</comment>
<dbReference type="Proteomes" id="UP000827092">
    <property type="component" value="Unassembled WGS sequence"/>
</dbReference>
<dbReference type="GO" id="GO:0005743">
    <property type="term" value="C:mitochondrial inner membrane"/>
    <property type="evidence" value="ECO:0007669"/>
    <property type="project" value="TreeGrafter"/>
</dbReference>
<sequence>MWIPKTRNRIMVGLSIASGIGTVGVFYIRLRVERAIGNQALCKNSIQDLLQHKQSLAILGEPVTWYNPNLKDSYNRITETNANLAVPVKGPKNKGNLLIDAFRKDGNSDWSLTSLKLKVSEEETVIREKSA</sequence>
<keyword evidence="1" id="KW-1133">Transmembrane helix</keyword>
<evidence type="ECO:0000313" key="3">
    <source>
        <dbReference type="Proteomes" id="UP000827092"/>
    </source>
</evidence>
<dbReference type="Pfam" id="PF08695">
    <property type="entry name" value="Coa1"/>
    <property type="match status" value="1"/>
</dbReference>
<dbReference type="EMBL" id="JAFNEN010000288">
    <property type="protein sequence ID" value="KAG8186815.1"/>
    <property type="molecule type" value="Genomic_DNA"/>
</dbReference>
<dbReference type="InterPro" id="IPR014807">
    <property type="entry name" value="Coa1"/>
</dbReference>